<dbReference type="AlphaFoldDB" id="A0A8H2NYC5"/>
<sequence length="96" mass="10639">MLLKSSVTNFAVRANILNLLNIFLFYCGGIFALIRGDGFIGGTERRYVLTYVLFAINILNLFSCDIAGEVLYIVTQTAPRSRHGQVPEPSAVYTGY</sequence>
<evidence type="ECO:0000313" key="2">
    <source>
        <dbReference type="EMBL" id="VVP59877.1"/>
    </source>
</evidence>
<feature type="transmembrane region" description="Helical" evidence="1">
    <location>
        <begin position="54"/>
        <end position="74"/>
    </location>
</feature>
<proteinExistence type="predicted"/>
<keyword evidence="1" id="KW-0812">Transmembrane</keyword>
<keyword evidence="1" id="KW-1133">Transmembrane helix</keyword>
<accession>A0A8H2NYC5</accession>
<gene>
    <name evidence="2" type="ORF">PS900_06122</name>
</gene>
<evidence type="ECO:0000256" key="1">
    <source>
        <dbReference type="SAM" id="Phobius"/>
    </source>
</evidence>
<dbReference type="EMBL" id="CABVIE010000036">
    <property type="protein sequence ID" value="VVP59877.1"/>
    <property type="molecule type" value="Genomic_DNA"/>
</dbReference>
<organism evidence="2 3">
    <name type="scientific">Pseudomonas fluorescens</name>
    <dbReference type="NCBI Taxonomy" id="294"/>
    <lineage>
        <taxon>Bacteria</taxon>
        <taxon>Pseudomonadati</taxon>
        <taxon>Pseudomonadota</taxon>
        <taxon>Gammaproteobacteria</taxon>
        <taxon>Pseudomonadales</taxon>
        <taxon>Pseudomonadaceae</taxon>
        <taxon>Pseudomonas</taxon>
    </lineage>
</organism>
<evidence type="ECO:0000313" key="3">
    <source>
        <dbReference type="Proteomes" id="UP000325723"/>
    </source>
</evidence>
<protein>
    <submittedName>
        <fullName evidence="2">Uncharacterized protein</fullName>
    </submittedName>
</protein>
<name>A0A8H2NYC5_PSEFL</name>
<dbReference type="Proteomes" id="UP000325723">
    <property type="component" value="Unassembled WGS sequence"/>
</dbReference>
<keyword evidence="1" id="KW-0472">Membrane</keyword>
<comment type="caution">
    <text evidence="2">The sequence shown here is derived from an EMBL/GenBank/DDBJ whole genome shotgun (WGS) entry which is preliminary data.</text>
</comment>
<reference evidence="2 3" key="1">
    <citation type="submission" date="2019-09" db="EMBL/GenBank/DDBJ databases">
        <authorList>
            <person name="Chandra G."/>
            <person name="Truman W A."/>
        </authorList>
    </citation>
    <scope>NUCLEOTIDE SEQUENCE [LARGE SCALE GENOMIC DNA]</scope>
    <source>
        <strain evidence="2">PS900</strain>
    </source>
</reference>
<feature type="transmembrane region" description="Helical" evidence="1">
    <location>
        <begin position="12"/>
        <end position="34"/>
    </location>
</feature>